<dbReference type="EMBL" id="JAVRRG010000025">
    <property type="protein sequence ID" value="KAK5095871.1"/>
    <property type="molecule type" value="Genomic_DNA"/>
</dbReference>
<comment type="subunit">
    <text evidence="3">Interacts with hulA.</text>
</comment>
<dbReference type="InterPro" id="IPR050357">
    <property type="entry name" value="Arrestin_domain-protein"/>
</dbReference>
<proteinExistence type="inferred from homology"/>
<dbReference type="InterPro" id="IPR014756">
    <property type="entry name" value="Ig_E-set"/>
</dbReference>
<evidence type="ECO:0000259" key="4">
    <source>
        <dbReference type="Pfam" id="PF00339"/>
    </source>
</evidence>
<comment type="caution">
    <text evidence="5">The sequence shown here is derived from an EMBL/GenBank/DDBJ whole genome shotgun (WGS) entry which is preliminary data.</text>
</comment>
<dbReference type="Gene3D" id="2.60.40.640">
    <property type="match status" value="1"/>
</dbReference>
<name>A0ABR0KHK5_9EURO</name>
<sequence>MITPTLFLTTEDPYAIYGPGEKIRGTANLDNADPVLPKYIIVSLLAGCRVTSNGAAGAKQTFFHKQFKVPFHNKREDAARELAPGQHKWNFEFTMPAANDLPPSFHYRDGDGSVEVLYCLVLCVYKTNSRPSKENMCTLKIRYSPKRSPSITVNGSLSQRCQPLLVKRYDDEGQARRHKPRIRLPRVVERALRGQRPEQECFHVTIWLPSNAPFTDHMDLYMKVLPGNDDPLRVVEVRLTKVEYRLWATTRVAYNDTLRTRRHQIQSNVFICNTLLELSSYWVSLRRHAPFRIQPKIHGVPLGKDSFSTLGPSFATSNVLREYSLDIDLFLLIYGKTHRVRFENNELILLPHELQLAGD</sequence>
<evidence type="ECO:0000313" key="6">
    <source>
        <dbReference type="Proteomes" id="UP001345013"/>
    </source>
</evidence>
<accession>A0ABR0KHK5</accession>
<evidence type="ECO:0000256" key="2">
    <source>
        <dbReference type="ARBA" id="ARBA00022786"/>
    </source>
</evidence>
<protein>
    <submittedName>
        <fullName evidence="5">Arrestin domain-containing protein 1</fullName>
    </submittedName>
</protein>
<gene>
    <name evidence="5" type="primary">ARRDC1</name>
    <name evidence="5" type="ORF">LTR24_002835</name>
</gene>
<dbReference type="InterPro" id="IPR011021">
    <property type="entry name" value="Arrestin-like_N"/>
</dbReference>
<dbReference type="SUPFAM" id="SSF81296">
    <property type="entry name" value="E set domains"/>
    <property type="match status" value="1"/>
</dbReference>
<organism evidence="5 6">
    <name type="scientific">Lithohypha guttulata</name>
    <dbReference type="NCBI Taxonomy" id="1690604"/>
    <lineage>
        <taxon>Eukaryota</taxon>
        <taxon>Fungi</taxon>
        <taxon>Dikarya</taxon>
        <taxon>Ascomycota</taxon>
        <taxon>Pezizomycotina</taxon>
        <taxon>Eurotiomycetes</taxon>
        <taxon>Chaetothyriomycetidae</taxon>
        <taxon>Chaetothyriales</taxon>
        <taxon>Trichomeriaceae</taxon>
        <taxon>Lithohypha</taxon>
    </lineage>
</organism>
<evidence type="ECO:0000256" key="3">
    <source>
        <dbReference type="ARBA" id="ARBA00038766"/>
    </source>
</evidence>
<dbReference type="Proteomes" id="UP001345013">
    <property type="component" value="Unassembled WGS sequence"/>
</dbReference>
<dbReference type="PANTHER" id="PTHR11188">
    <property type="entry name" value="ARRESTIN DOMAIN CONTAINING PROTEIN"/>
    <property type="match status" value="1"/>
</dbReference>
<comment type="similarity">
    <text evidence="1">Belongs to the arrestin family.</text>
</comment>
<dbReference type="Pfam" id="PF00339">
    <property type="entry name" value="Arrestin_N"/>
    <property type="match status" value="1"/>
</dbReference>
<evidence type="ECO:0000313" key="5">
    <source>
        <dbReference type="EMBL" id="KAK5095871.1"/>
    </source>
</evidence>
<keyword evidence="6" id="KW-1185">Reference proteome</keyword>
<dbReference type="PANTHER" id="PTHR11188:SF17">
    <property type="entry name" value="FI21816P1"/>
    <property type="match status" value="1"/>
</dbReference>
<keyword evidence="2" id="KW-0833">Ubl conjugation pathway</keyword>
<feature type="domain" description="Arrestin-like N-terminal" evidence="4">
    <location>
        <begin position="12"/>
        <end position="138"/>
    </location>
</feature>
<dbReference type="InterPro" id="IPR014752">
    <property type="entry name" value="Arrestin-like_C"/>
</dbReference>
<evidence type="ECO:0000256" key="1">
    <source>
        <dbReference type="ARBA" id="ARBA00005298"/>
    </source>
</evidence>
<reference evidence="5 6" key="1">
    <citation type="submission" date="2023-08" db="EMBL/GenBank/DDBJ databases">
        <title>Black Yeasts Isolated from many extreme environments.</title>
        <authorList>
            <person name="Coleine C."/>
            <person name="Stajich J.E."/>
            <person name="Selbmann L."/>
        </authorList>
    </citation>
    <scope>NUCLEOTIDE SEQUENCE [LARGE SCALE GENOMIC DNA]</scope>
    <source>
        <strain evidence="5 6">CCFEE 5885</strain>
    </source>
</reference>